<evidence type="ECO:0000256" key="1">
    <source>
        <dbReference type="SAM" id="MobiDB-lite"/>
    </source>
</evidence>
<organism evidence="2 3">
    <name type="scientific">Trifolium medium</name>
    <dbReference type="NCBI Taxonomy" id="97028"/>
    <lineage>
        <taxon>Eukaryota</taxon>
        <taxon>Viridiplantae</taxon>
        <taxon>Streptophyta</taxon>
        <taxon>Embryophyta</taxon>
        <taxon>Tracheophyta</taxon>
        <taxon>Spermatophyta</taxon>
        <taxon>Magnoliopsida</taxon>
        <taxon>eudicotyledons</taxon>
        <taxon>Gunneridae</taxon>
        <taxon>Pentapetalae</taxon>
        <taxon>rosids</taxon>
        <taxon>fabids</taxon>
        <taxon>Fabales</taxon>
        <taxon>Fabaceae</taxon>
        <taxon>Papilionoideae</taxon>
        <taxon>50 kb inversion clade</taxon>
        <taxon>NPAAA clade</taxon>
        <taxon>Hologalegina</taxon>
        <taxon>IRL clade</taxon>
        <taxon>Trifolieae</taxon>
        <taxon>Trifolium</taxon>
    </lineage>
</organism>
<feature type="region of interest" description="Disordered" evidence="1">
    <location>
        <begin position="1"/>
        <end position="29"/>
    </location>
</feature>
<comment type="caution">
    <text evidence="2">The sequence shown here is derived from an EMBL/GenBank/DDBJ whole genome shotgun (WGS) entry which is preliminary data.</text>
</comment>
<dbReference type="AlphaFoldDB" id="A0A392QFB4"/>
<name>A0A392QFB4_9FABA</name>
<protein>
    <submittedName>
        <fullName evidence="2">Uncharacterized protein</fullName>
    </submittedName>
</protein>
<keyword evidence="3" id="KW-1185">Reference proteome</keyword>
<evidence type="ECO:0000313" key="3">
    <source>
        <dbReference type="Proteomes" id="UP000265520"/>
    </source>
</evidence>
<feature type="compositionally biased region" description="Polar residues" evidence="1">
    <location>
        <begin position="1"/>
        <end position="21"/>
    </location>
</feature>
<dbReference type="Proteomes" id="UP000265520">
    <property type="component" value="Unassembled WGS sequence"/>
</dbReference>
<proteinExistence type="predicted"/>
<dbReference type="EMBL" id="LXQA010133994">
    <property type="protein sequence ID" value="MCI23071.1"/>
    <property type="molecule type" value="Genomic_DNA"/>
</dbReference>
<evidence type="ECO:0000313" key="2">
    <source>
        <dbReference type="EMBL" id="MCI23071.1"/>
    </source>
</evidence>
<accession>A0A392QFB4</accession>
<reference evidence="2 3" key="1">
    <citation type="journal article" date="2018" name="Front. Plant Sci.">
        <title>Red Clover (Trifolium pratense) and Zigzag Clover (T. medium) - A Picture of Genomic Similarities and Differences.</title>
        <authorList>
            <person name="Dluhosova J."/>
            <person name="Istvanek J."/>
            <person name="Nedelnik J."/>
            <person name="Repkova J."/>
        </authorList>
    </citation>
    <scope>NUCLEOTIDE SEQUENCE [LARGE SCALE GENOMIC DNA]</scope>
    <source>
        <strain evidence="3">cv. 10/8</strain>
        <tissue evidence="2">Leaf</tissue>
    </source>
</reference>
<sequence length="62" mass="6551">MCPNSSVNDSGSAPTSISLPVSNRPPPEPPPHFVSPAAIELSNFKFLDCGLFLLVVIQICVV</sequence>